<keyword evidence="3" id="KW-1185">Reference proteome</keyword>
<evidence type="ECO:0000313" key="2">
    <source>
        <dbReference type="EMBL" id="MFC4136033.1"/>
    </source>
</evidence>
<sequence length="381" mass="38598">MVFKKLLAGLGFGGVEVDTVLSAQPPVTGGQLSGQVNLRAKSDTDVAAITVILLAGGQRGEIELGRFAVAGGLRVMDGQTPSIPFTVPLPANTPFTRLYGKTMPGVGLGVRTEVAVASGSGKTDFDPMAVDAGQVPQSIVDALGTIGCRFVRNELRATPGLPVPAAQAITFYAPIPEGQQPGPHIPMLTFLFAGTGADVTTIFVELASRPGAADRYDLSPVDVERLTADNGWTAQVDRWVVAALDKLGQPAPVAPGSFMQPHQSGYAPHGQGRPGQYGYAGQGHQGYKYGGYHGRPGMGGALAAGLGGAALGFFGGMIIGDMISDAFAPDAEAADGAGAEDAGADSAGFEDAGATEAGYDGGGYEDFGGGDFGGGDFGGDF</sequence>
<accession>A0ABV8LZW6</accession>
<proteinExistence type="predicted"/>
<dbReference type="PANTHER" id="PTHR40053:SF1">
    <property type="entry name" value="SPORULATION-CONTROL PROTEIN SPO0M"/>
    <property type="match status" value="1"/>
</dbReference>
<gene>
    <name evidence="2" type="ORF">ACFOZ4_35965</name>
</gene>
<reference evidence="3" key="1">
    <citation type="journal article" date="2019" name="Int. J. Syst. Evol. Microbiol.">
        <title>The Global Catalogue of Microorganisms (GCM) 10K type strain sequencing project: providing services to taxonomists for standard genome sequencing and annotation.</title>
        <authorList>
            <consortium name="The Broad Institute Genomics Platform"/>
            <consortium name="The Broad Institute Genome Sequencing Center for Infectious Disease"/>
            <person name="Wu L."/>
            <person name="Ma J."/>
        </authorList>
    </citation>
    <scope>NUCLEOTIDE SEQUENCE [LARGE SCALE GENOMIC DNA]</scope>
    <source>
        <strain evidence="3">CGMCC 4.7289</strain>
    </source>
</reference>
<protein>
    <submittedName>
        <fullName evidence="2">Sporulation protein</fullName>
    </submittedName>
</protein>
<dbReference type="Proteomes" id="UP001595816">
    <property type="component" value="Unassembled WGS sequence"/>
</dbReference>
<dbReference type="Pfam" id="PF07070">
    <property type="entry name" value="Spo0M"/>
    <property type="match status" value="1"/>
</dbReference>
<evidence type="ECO:0000313" key="3">
    <source>
        <dbReference type="Proteomes" id="UP001595816"/>
    </source>
</evidence>
<comment type="caution">
    <text evidence="2">The sequence shown here is derived from an EMBL/GenBank/DDBJ whole genome shotgun (WGS) entry which is preliminary data.</text>
</comment>
<organism evidence="2 3">
    <name type="scientific">Hamadaea flava</name>
    <dbReference type="NCBI Taxonomy" id="1742688"/>
    <lineage>
        <taxon>Bacteria</taxon>
        <taxon>Bacillati</taxon>
        <taxon>Actinomycetota</taxon>
        <taxon>Actinomycetes</taxon>
        <taxon>Micromonosporales</taxon>
        <taxon>Micromonosporaceae</taxon>
        <taxon>Hamadaea</taxon>
    </lineage>
</organism>
<dbReference type="InterPro" id="IPR009776">
    <property type="entry name" value="Spore_0_M"/>
</dbReference>
<dbReference type="RefSeq" id="WP_253762631.1">
    <property type="nucleotide sequence ID" value="NZ_JAMZDZ010000001.1"/>
</dbReference>
<feature type="region of interest" description="Disordered" evidence="1">
    <location>
        <begin position="256"/>
        <end position="278"/>
    </location>
</feature>
<dbReference type="PANTHER" id="PTHR40053">
    <property type="entry name" value="SPORULATION-CONTROL PROTEIN SPO0M"/>
    <property type="match status" value="1"/>
</dbReference>
<evidence type="ECO:0000256" key="1">
    <source>
        <dbReference type="SAM" id="MobiDB-lite"/>
    </source>
</evidence>
<feature type="region of interest" description="Disordered" evidence="1">
    <location>
        <begin position="334"/>
        <end position="354"/>
    </location>
</feature>
<name>A0ABV8LZW6_9ACTN</name>
<dbReference type="EMBL" id="JBHSAY010000028">
    <property type="protein sequence ID" value="MFC4136033.1"/>
    <property type="molecule type" value="Genomic_DNA"/>
</dbReference>